<gene>
    <name evidence="4" type="ordered locus">Veis_0311</name>
</gene>
<reference evidence="5" key="1">
    <citation type="submission" date="2006-12" db="EMBL/GenBank/DDBJ databases">
        <title>Complete sequence of chromosome 1 of Verminephrobacter eiseniae EF01-2.</title>
        <authorList>
            <person name="Copeland A."/>
            <person name="Lucas S."/>
            <person name="Lapidus A."/>
            <person name="Barry K."/>
            <person name="Detter J.C."/>
            <person name="Glavina del Rio T."/>
            <person name="Dalin E."/>
            <person name="Tice H."/>
            <person name="Pitluck S."/>
            <person name="Chertkov O."/>
            <person name="Brettin T."/>
            <person name="Bruce D."/>
            <person name="Han C."/>
            <person name="Tapia R."/>
            <person name="Gilna P."/>
            <person name="Schmutz J."/>
            <person name="Larimer F."/>
            <person name="Land M."/>
            <person name="Hauser L."/>
            <person name="Kyrpides N."/>
            <person name="Kim E."/>
            <person name="Stahl D."/>
            <person name="Richardson P."/>
        </authorList>
    </citation>
    <scope>NUCLEOTIDE SEQUENCE [LARGE SCALE GENOMIC DNA]</scope>
    <source>
        <strain evidence="5">EF01-2</strain>
    </source>
</reference>
<evidence type="ECO:0000313" key="4">
    <source>
        <dbReference type="EMBL" id="ABM56102.1"/>
    </source>
</evidence>
<dbReference type="HOGENOM" id="CLU_009600_0_4_4"/>
<dbReference type="InterPro" id="IPR036928">
    <property type="entry name" value="AS_sf"/>
</dbReference>
<name>A1WEP5_VEREI</name>
<dbReference type="AlphaFoldDB" id="A1WEP5"/>
<dbReference type="InterPro" id="IPR020556">
    <property type="entry name" value="Amidase_CS"/>
</dbReference>
<dbReference type="Pfam" id="PF01425">
    <property type="entry name" value="Amidase"/>
    <property type="match status" value="1"/>
</dbReference>
<feature type="region of interest" description="Disordered" evidence="2">
    <location>
        <begin position="138"/>
        <end position="157"/>
    </location>
</feature>
<dbReference type="STRING" id="391735.Veis_0311"/>
<dbReference type="InterPro" id="IPR000120">
    <property type="entry name" value="Amidase"/>
</dbReference>
<evidence type="ECO:0000256" key="1">
    <source>
        <dbReference type="ARBA" id="ARBA00009199"/>
    </source>
</evidence>
<evidence type="ECO:0000313" key="5">
    <source>
        <dbReference type="Proteomes" id="UP000000374"/>
    </source>
</evidence>
<keyword evidence="4" id="KW-0378">Hydrolase</keyword>
<evidence type="ECO:0000259" key="3">
    <source>
        <dbReference type="Pfam" id="PF01425"/>
    </source>
</evidence>
<feature type="domain" description="Amidase" evidence="3">
    <location>
        <begin position="36"/>
        <end position="460"/>
    </location>
</feature>
<accession>A1WEP5</accession>
<dbReference type="SUPFAM" id="SSF75304">
    <property type="entry name" value="Amidase signature (AS) enzymes"/>
    <property type="match status" value="1"/>
</dbReference>
<dbReference type="Proteomes" id="UP000000374">
    <property type="component" value="Chromosome"/>
</dbReference>
<dbReference type="PANTHER" id="PTHR11895">
    <property type="entry name" value="TRANSAMIDASE"/>
    <property type="match status" value="1"/>
</dbReference>
<evidence type="ECO:0000256" key="2">
    <source>
        <dbReference type="SAM" id="MobiDB-lite"/>
    </source>
</evidence>
<keyword evidence="5" id="KW-1185">Reference proteome</keyword>
<dbReference type="InterPro" id="IPR023631">
    <property type="entry name" value="Amidase_dom"/>
</dbReference>
<dbReference type="Gene3D" id="3.90.1300.10">
    <property type="entry name" value="Amidase signature (AS) domain"/>
    <property type="match status" value="1"/>
</dbReference>
<dbReference type="GO" id="GO:0004040">
    <property type="term" value="F:amidase activity"/>
    <property type="evidence" value="ECO:0007669"/>
    <property type="project" value="UniProtKB-EC"/>
</dbReference>
<dbReference type="EC" id="3.5.1.4" evidence="4"/>
<dbReference type="PANTHER" id="PTHR11895:SF7">
    <property type="entry name" value="GLUTAMYL-TRNA(GLN) AMIDOTRANSFERASE SUBUNIT A, MITOCHONDRIAL"/>
    <property type="match status" value="1"/>
</dbReference>
<comment type="similarity">
    <text evidence="1">Belongs to the amidase family.</text>
</comment>
<dbReference type="PROSITE" id="PS00571">
    <property type="entry name" value="AMIDASES"/>
    <property type="match status" value="1"/>
</dbReference>
<protein>
    <submittedName>
        <fullName evidence="4">Amidase</fullName>
        <ecNumber evidence="4">3.5.1.4</ecNumber>
    </submittedName>
</protein>
<proteinExistence type="inferred from homology"/>
<dbReference type="KEGG" id="vei:Veis_0311"/>
<sequence length="489" mass="51809">MTLRFPMQDDEYEALDGLALAALMKDGQVSASELMECAIRLATARAPGLNALTYPRYEEALARAKDWAPRGAFGGIPFLLKDSGLASRRLPSSIGSRLFEDTRYAQDATLVARFEAGGFIAFARTTVPELCMAPTTEALRNGGPARNPWDRGRSAGGSSGGAAAAVAAGIVPIAHGSDGGGSIRIPAACCGLFGLKPSRGVVPMGPLRGEGWGGLAVDGVLSRTVRDTAAAIDAVAGIERGAPYAAPALARSLRSAVGDAPRRLRIGVWRAAFAGIDIAPECVEAVDATADLCRALGHEVIDGAPPADFDYAGFVEAHTDVLGVNIVLSVDARLQMLGRSLRPTDLEPSIMDGYAQGRSISAARYAAAIHRFHSIARFMDDCLGDFDILMTPALVQLPAPLGELEMRDDFRSFRRRMARYSCHLAIVNASGQPAASLPTHWTAQMLPVGTQIIGRFGCDDVVVQLAAQIEATGRWHPRQRKCIGPGDHR</sequence>
<organism evidence="4 5">
    <name type="scientific">Verminephrobacter eiseniae (strain EF01-2)</name>
    <dbReference type="NCBI Taxonomy" id="391735"/>
    <lineage>
        <taxon>Bacteria</taxon>
        <taxon>Pseudomonadati</taxon>
        <taxon>Pseudomonadota</taxon>
        <taxon>Betaproteobacteria</taxon>
        <taxon>Burkholderiales</taxon>
        <taxon>Comamonadaceae</taxon>
        <taxon>Verminephrobacter</taxon>
    </lineage>
</organism>
<dbReference type="EMBL" id="CP000542">
    <property type="protein sequence ID" value="ABM56102.1"/>
    <property type="molecule type" value="Genomic_DNA"/>
</dbReference>
<dbReference type="eggNOG" id="COG0154">
    <property type="taxonomic scope" value="Bacteria"/>
</dbReference>